<evidence type="ECO:0000313" key="4">
    <source>
        <dbReference type="Proteomes" id="UP000321548"/>
    </source>
</evidence>
<name>A0A5C8NU51_9BURK</name>
<reference evidence="3 4" key="1">
    <citation type="submission" date="2019-06" db="EMBL/GenBank/DDBJ databases">
        <title>Quisquiliibacterium sp. nov., isolated from a maize field.</title>
        <authorList>
            <person name="Lin S.-Y."/>
            <person name="Tsai C.-F."/>
            <person name="Young C.-C."/>
        </authorList>
    </citation>
    <scope>NUCLEOTIDE SEQUENCE [LARGE SCALE GENOMIC DNA]</scope>
    <source>
        <strain evidence="3 4">CC-CFT501</strain>
    </source>
</reference>
<dbReference type="EMBL" id="VDUY01000005">
    <property type="protein sequence ID" value="TXL64692.1"/>
    <property type="molecule type" value="Genomic_DNA"/>
</dbReference>
<sequence length="444" mass="46972">MENRTMLPSVSELSSRIARGESSAETLARALMARVQECEPSVQAWAWFDAAHLLAQAIDFDERRGRGEAGGPLAGLPVAVKDIIDVAGMPTEDGTVLHAGRIADSDAAVIAALRRAGGLPMGKTVTTELATYAAGKTRNPHDPSRSPGGSSSGSAAAVAAGMAPLAIGTQTNGSVIRPAAFCGVVGYKPGFGCIPRAGVLTQSPTLDHVGVFARSVEDAALLAQALFGHDARDPATRPLPAPPLFDIARGEAPALPRFAWVATPWWDRMARDAQAAFGGLLERLAGAASPCELPTGAADAIGWHRTIMEAEIAGSYEREYERGRDRLSDSLRAQIERGRRITAVEHRRAVERIGPLNRAFDALFSDFDAILTPATLGTAPRFEDGTGDPLMCTLWTYCGMPAVSLPLLRGGDGLPLGVQLVGRRGDDARLLRTARWLVAHLENP</sequence>
<dbReference type="PANTHER" id="PTHR11895">
    <property type="entry name" value="TRANSAMIDASE"/>
    <property type="match status" value="1"/>
</dbReference>
<feature type="region of interest" description="Disordered" evidence="1">
    <location>
        <begin position="133"/>
        <end position="155"/>
    </location>
</feature>
<dbReference type="AlphaFoldDB" id="A0A5C8NU51"/>
<dbReference type="OrthoDB" id="8641877at2"/>
<dbReference type="InterPro" id="IPR000120">
    <property type="entry name" value="Amidase"/>
</dbReference>
<keyword evidence="4" id="KW-1185">Reference proteome</keyword>
<evidence type="ECO:0000256" key="1">
    <source>
        <dbReference type="SAM" id="MobiDB-lite"/>
    </source>
</evidence>
<proteinExistence type="predicted"/>
<dbReference type="PANTHER" id="PTHR11895:SF151">
    <property type="entry name" value="GLUTAMYL-TRNA(GLN) AMIDOTRANSFERASE SUBUNIT A"/>
    <property type="match status" value="1"/>
</dbReference>
<comment type="caution">
    <text evidence="3">The sequence shown here is derived from an EMBL/GenBank/DDBJ whole genome shotgun (WGS) entry which is preliminary data.</text>
</comment>
<evidence type="ECO:0000259" key="2">
    <source>
        <dbReference type="Pfam" id="PF01425"/>
    </source>
</evidence>
<feature type="compositionally biased region" description="Low complexity" evidence="1">
    <location>
        <begin position="145"/>
        <end position="155"/>
    </location>
</feature>
<accession>A0A5C8NU51</accession>
<dbReference type="Gene3D" id="3.90.1300.10">
    <property type="entry name" value="Amidase signature (AS) domain"/>
    <property type="match status" value="1"/>
</dbReference>
<dbReference type="Pfam" id="PF01425">
    <property type="entry name" value="Amidase"/>
    <property type="match status" value="1"/>
</dbReference>
<protein>
    <submittedName>
        <fullName evidence="3">Amidase</fullName>
    </submittedName>
</protein>
<evidence type="ECO:0000313" key="3">
    <source>
        <dbReference type="EMBL" id="TXL64692.1"/>
    </source>
</evidence>
<gene>
    <name evidence="3" type="ORF">FHP08_13175</name>
</gene>
<dbReference type="InterPro" id="IPR036928">
    <property type="entry name" value="AS_sf"/>
</dbReference>
<dbReference type="Proteomes" id="UP000321548">
    <property type="component" value="Unassembled WGS sequence"/>
</dbReference>
<dbReference type="SUPFAM" id="SSF75304">
    <property type="entry name" value="Amidase signature (AS) enzymes"/>
    <property type="match status" value="1"/>
</dbReference>
<dbReference type="InterPro" id="IPR023631">
    <property type="entry name" value="Amidase_dom"/>
</dbReference>
<dbReference type="GO" id="GO:0003824">
    <property type="term" value="F:catalytic activity"/>
    <property type="evidence" value="ECO:0007669"/>
    <property type="project" value="InterPro"/>
</dbReference>
<organism evidence="3 4">
    <name type="scientific">Zeimonas arvi</name>
    <dbReference type="NCBI Taxonomy" id="2498847"/>
    <lineage>
        <taxon>Bacteria</taxon>
        <taxon>Pseudomonadati</taxon>
        <taxon>Pseudomonadota</taxon>
        <taxon>Betaproteobacteria</taxon>
        <taxon>Burkholderiales</taxon>
        <taxon>Burkholderiaceae</taxon>
        <taxon>Zeimonas</taxon>
    </lineage>
</organism>
<feature type="domain" description="Amidase" evidence="2">
    <location>
        <begin position="28"/>
        <end position="431"/>
    </location>
</feature>